<name>A0AC34GXM5_9BILA</name>
<accession>A0AC34GXM5</accession>
<evidence type="ECO:0000313" key="1">
    <source>
        <dbReference type="Proteomes" id="UP000887579"/>
    </source>
</evidence>
<dbReference type="WBParaSite" id="ES5_v2.g9625.t1">
    <property type="protein sequence ID" value="ES5_v2.g9625.t1"/>
    <property type="gene ID" value="ES5_v2.g9625"/>
</dbReference>
<sequence length="531" mass="61102">MGDADHHAYVEPQPHAATYNTFSVTRLQNSLDFLKNNNVKHILFRRRAAEEIRMVLTARPTDFYDRCKNDIVEVFNKILKKPKEDMMVIEQILWTLTNLSHSSSPLIHDMLPTGIVKWIAAYAKVAPTPSVREQAVMCLGNFAADCQPCRMSVIRTNILDTILDTLQTPTNLTPVHRDTYAWTLENIIRQTPQTPDAVKINIQDPIKMINALYGLVMLPPPDESIKQALSVLLEWISSDTDKSIGKLVISHELLMNQLSHMFLHHDDESSSAIIRSIGNLAYNDDDVIQNIVGYGFVNAMVERLKTASLSLEADIIWCISNILGSHIPPFIFEIYDREDLWEFIVDSCYNYDFHMRREALFCVINIVSFFQDHRKDEIYRMFFGRLIIETLIGFVTEEHTSMAQAIQGLLAHVIEEMKLRNLNFKELIEKHRFEEAVRRRQEWTQNALQEMEDEAPGKRELLKIVELCEETLRLIEGYKTVIFFNLPYTAVTSQILTTPVSSRPSRGNHQSFAILDASLENLSPIVEKMSY</sequence>
<organism evidence="1 2">
    <name type="scientific">Panagrolaimus sp. ES5</name>
    <dbReference type="NCBI Taxonomy" id="591445"/>
    <lineage>
        <taxon>Eukaryota</taxon>
        <taxon>Metazoa</taxon>
        <taxon>Ecdysozoa</taxon>
        <taxon>Nematoda</taxon>
        <taxon>Chromadorea</taxon>
        <taxon>Rhabditida</taxon>
        <taxon>Tylenchina</taxon>
        <taxon>Panagrolaimomorpha</taxon>
        <taxon>Panagrolaimoidea</taxon>
        <taxon>Panagrolaimidae</taxon>
        <taxon>Panagrolaimus</taxon>
    </lineage>
</organism>
<reference evidence="2" key="1">
    <citation type="submission" date="2022-11" db="UniProtKB">
        <authorList>
            <consortium name="WormBaseParasite"/>
        </authorList>
    </citation>
    <scope>IDENTIFICATION</scope>
</reference>
<proteinExistence type="predicted"/>
<dbReference type="Proteomes" id="UP000887579">
    <property type="component" value="Unplaced"/>
</dbReference>
<evidence type="ECO:0000313" key="2">
    <source>
        <dbReference type="WBParaSite" id="ES5_v2.g9625.t1"/>
    </source>
</evidence>
<protein>
    <submittedName>
        <fullName evidence="2">Importin subunit alpha</fullName>
    </submittedName>
</protein>